<evidence type="ECO:0000313" key="3">
    <source>
        <dbReference type="Proteomes" id="UP000235670"/>
    </source>
</evidence>
<accession>A0A2N6SDB2</accession>
<evidence type="ECO:0000256" key="1">
    <source>
        <dbReference type="SAM" id="SignalP"/>
    </source>
</evidence>
<feature type="chain" id="PRO_5014763057" description="Lipoprotein" evidence="1">
    <location>
        <begin position="28"/>
        <end position="227"/>
    </location>
</feature>
<dbReference type="AlphaFoldDB" id="A0A2N6SDB2"/>
<organism evidence="2 3">
    <name type="scientific">Gemella sanguinis</name>
    <dbReference type="NCBI Taxonomy" id="84135"/>
    <lineage>
        <taxon>Bacteria</taxon>
        <taxon>Bacillati</taxon>
        <taxon>Bacillota</taxon>
        <taxon>Bacilli</taxon>
        <taxon>Bacillales</taxon>
        <taxon>Gemellaceae</taxon>
        <taxon>Gemella</taxon>
    </lineage>
</organism>
<gene>
    <name evidence="2" type="ORF">CJ218_07840</name>
</gene>
<dbReference type="Proteomes" id="UP000235670">
    <property type="component" value="Unassembled WGS sequence"/>
</dbReference>
<dbReference type="OrthoDB" id="2224188at2"/>
<evidence type="ECO:0008006" key="4">
    <source>
        <dbReference type="Google" id="ProtNLM"/>
    </source>
</evidence>
<dbReference type="PROSITE" id="PS51257">
    <property type="entry name" value="PROKAR_LIPOPROTEIN"/>
    <property type="match status" value="1"/>
</dbReference>
<dbReference type="RefSeq" id="WP_102190198.1">
    <property type="nucleotide sequence ID" value="NZ_PNGT01000009.1"/>
</dbReference>
<name>A0A2N6SDB2_9BACL</name>
<dbReference type="STRING" id="84135.GCA_001052115_01612"/>
<reference evidence="2 3" key="1">
    <citation type="submission" date="2017-09" db="EMBL/GenBank/DDBJ databases">
        <title>Bacterial strain isolated from the female urinary microbiota.</title>
        <authorList>
            <person name="Thomas-White K."/>
            <person name="Kumar N."/>
            <person name="Forster S."/>
            <person name="Putonti C."/>
            <person name="Lawley T."/>
            <person name="Wolfe A.J."/>
        </authorList>
    </citation>
    <scope>NUCLEOTIDE SEQUENCE [LARGE SCALE GENOMIC DNA]</scope>
    <source>
        <strain evidence="2 3">UMB0186</strain>
    </source>
</reference>
<dbReference type="EMBL" id="PNGT01000009">
    <property type="protein sequence ID" value="PMC51903.1"/>
    <property type="molecule type" value="Genomic_DNA"/>
</dbReference>
<keyword evidence="1" id="KW-0732">Signal</keyword>
<protein>
    <recommendedName>
        <fullName evidence="4">Lipoprotein</fullName>
    </recommendedName>
</protein>
<feature type="signal peptide" evidence="1">
    <location>
        <begin position="1"/>
        <end position="27"/>
    </location>
</feature>
<proteinExistence type="predicted"/>
<comment type="caution">
    <text evidence="2">The sequence shown here is derived from an EMBL/GenBank/DDBJ whole genome shotgun (WGS) entry which is preliminary data.</text>
</comment>
<sequence length="227" mass="26358">MNKKGIKRYILPVFLSFAFVLSGCSQSNSNNGNNTTQEEENPTIEGTWKVKDFSETVYKIIIDMGGSEERAQALKDYYNNVDLKLTIKDKDVVMTNRFDVKELFEADFKRSGYKRYKDIEQYIKNRELMFKVSQKKLEHTESSFENNVINIKLKDGVLDTDKQTISFQETPTIDGLYTLGIETKKLEKEPITFNYKIEGKELILTVSGKNRKDKDQTVVIKFIKEKN</sequence>
<evidence type="ECO:0000313" key="2">
    <source>
        <dbReference type="EMBL" id="PMC51903.1"/>
    </source>
</evidence>